<protein>
    <submittedName>
        <fullName evidence="2">Uncharacterized protein</fullName>
    </submittedName>
</protein>
<evidence type="ECO:0000256" key="1">
    <source>
        <dbReference type="SAM" id="Coils"/>
    </source>
</evidence>
<reference evidence="2 3" key="1">
    <citation type="journal article" date="2014" name="Am. J. Bot.">
        <title>Genome assembly and annotation for red clover (Trifolium pratense; Fabaceae).</title>
        <authorList>
            <person name="Istvanek J."/>
            <person name="Jaros M."/>
            <person name="Krenek A."/>
            <person name="Repkova J."/>
        </authorList>
    </citation>
    <scope>NUCLEOTIDE SEQUENCE [LARGE SCALE GENOMIC DNA]</scope>
    <source>
        <strain evidence="3">cv. Tatra</strain>
        <tissue evidence="2">Young leaves</tissue>
    </source>
</reference>
<dbReference type="Proteomes" id="UP000236291">
    <property type="component" value="Unassembled WGS sequence"/>
</dbReference>
<accession>A0A2K3MF25</accession>
<sequence>MDFDDAFSQEIGTNFNELESELPNAMEGVFANTPYVILSDTKENSEVGSYSESCSHDVLLNKVVNELKELKSKVAEMDSTNNKMLELMIGLLKLEIKTPNETDSSMFETQTTKIDHENANLTAKFTTLNTREKDVNVTTKLRIPDLGKQPFMNDISTVFISYNDEKHESDNLSNVVRPYEHDMHCNHPKNIYKGPTTLVFDSDAGARGVDEFTG</sequence>
<organism evidence="2 3">
    <name type="scientific">Trifolium pratense</name>
    <name type="common">Red clover</name>
    <dbReference type="NCBI Taxonomy" id="57577"/>
    <lineage>
        <taxon>Eukaryota</taxon>
        <taxon>Viridiplantae</taxon>
        <taxon>Streptophyta</taxon>
        <taxon>Embryophyta</taxon>
        <taxon>Tracheophyta</taxon>
        <taxon>Spermatophyta</taxon>
        <taxon>Magnoliopsida</taxon>
        <taxon>eudicotyledons</taxon>
        <taxon>Gunneridae</taxon>
        <taxon>Pentapetalae</taxon>
        <taxon>rosids</taxon>
        <taxon>fabids</taxon>
        <taxon>Fabales</taxon>
        <taxon>Fabaceae</taxon>
        <taxon>Papilionoideae</taxon>
        <taxon>50 kb inversion clade</taxon>
        <taxon>NPAAA clade</taxon>
        <taxon>Hologalegina</taxon>
        <taxon>IRL clade</taxon>
        <taxon>Trifolieae</taxon>
        <taxon>Trifolium</taxon>
    </lineage>
</organism>
<proteinExistence type="predicted"/>
<gene>
    <name evidence="2" type="ORF">L195_g045500</name>
</gene>
<name>A0A2K3MF25_TRIPR</name>
<dbReference type="AlphaFoldDB" id="A0A2K3MF25"/>
<reference evidence="2 3" key="2">
    <citation type="journal article" date="2017" name="Front. Plant Sci.">
        <title>Gene Classification and Mining of Molecular Markers Useful in Red Clover (Trifolium pratense) Breeding.</title>
        <authorList>
            <person name="Istvanek J."/>
            <person name="Dluhosova J."/>
            <person name="Dluhos P."/>
            <person name="Patkova L."/>
            <person name="Nedelnik J."/>
            <person name="Repkova J."/>
        </authorList>
    </citation>
    <scope>NUCLEOTIDE SEQUENCE [LARGE SCALE GENOMIC DNA]</scope>
    <source>
        <strain evidence="3">cv. Tatra</strain>
        <tissue evidence="2">Young leaves</tissue>
    </source>
</reference>
<evidence type="ECO:0000313" key="2">
    <source>
        <dbReference type="EMBL" id="PNX89381.1"/>
    </source>
</evidence>
<feature type="non-terminal residue" evidence="2">
    <location>
        <position position="214"/>
    </location>
</feature>
<comment type="caution">
    <text evidence="2">The sequence shown here is derived from an EMBL/GenBank/DDBJ whole genome shotgun (WGS) entry which is preliminary data.</text>
</comment>
<keyword evidence="1" id="KW-0175">Coiled coil</keyword>
<evidence type="ECO:0000313" key="3">
    <source>
        <dbReference type="Proteomes" id="UP000236291"/>
    </source>
</evidence>
<dbReference type="EMBL" id="ASHM01059618">
    <property type="protein sequence ID" value="PNX89381.1"/>
    <property type="molecule type" value="Genomic_DNA"/>
</dbReference>
<dbReference type="ExpressionAtlas" id="A0A2K3MF25">
    <property type="expression patterns" value="baseline"/>
</dbReference>
<feature type="coiled-coil region" evidence="1">
    <location>
        <begin position="60"/>
        <end position="87"/>
    </location>
</feature>